<evidence type="ECO:0000313" key="2">
    <source>
        <dbReference type="EMBL" id="CAE6836496.1"/>
    </source>
</evidence>
<feature type="compositionally biased region" description="Low complexity" evidence="1">
    <location>
        <begin position="478"/>
        <end position="501"/>
    </location>
</feature>
<gene>
    <name evidence="2" type="ORF">XA1314C_37150</name>
</gene>
<protein>
    <recommendedName>
        <fullName evidence="4">Peptidoglycan-binding protein</fullName>
    </recommendedName>
</protein>
<feature type="region of interest" description="Disordered" evidence="1">
    <location>
        <begin position="20"/>
        <end position="45"/>
    </location>
</feature>
<dbReference type="AlphaFoldDB" id="A0AAU9I6P8"/>
<dbReference type="Proteomes" id="UP000835242">
    <property type="component" value="Chromosome"/>
</dbReference>
<accession>A0AAU9I6P8</accession>
<sequence length="510" mass="54180">MVNQLAQFSPLDAATYVQQQGEMGRQRGQQNKLAQLASQSYSTPADQQGQLLGQMAAIDPKAAQTQQTQFESTEGRRNKTLANMSNLLVNAPEQARAGLYQQMLPTLKQFGVDAPAAYDATTAPVIDQTARALYTAYSGNGAQGQVQSTYVDAQGNRVAILRNGSTQILGQDAPKVQIIDSGDGFYGINKSTLQGTPVVTGGAPAARGIGSSAQGNTADDKQAAELGREFYDQMIQSGLNDQQAMSAVEVYLSRMTRGSGSAAVSGGGGQQLRSAPAKITPYQQQQLELERERDRDAAAQRGVPSGYQRLPDGSLQAIPGGPADKPTVSEKPMPPGAMKQVFDLQDQLQGSENVMTMTQKHLQRLEAGQLDVRPGAAAEGWMRNKAGLSDANSRNLAEWDADRTEMVNESLRLNKGVQTEGDAARAIKGLMEASDAKSLKQSMARLQAVNQRAIALRQQQIGTLYRNYGRGPDGEPLDVAPRASVPAADPAAGSGAAGGVDDLLSKYGIR</sequence>
<name>A0AAU9I6P8_9XANT</name>
<proteinExistence type="predicted"/>
<dbReference type="EMBL" id="HG992337">
    <property type="protein sequence ID" value="CAE6836496.1"/>
    <property type="molecule type" value="Genomic_DNA"/>
</dbReference>
<feature type="region of interest" description="Disordered" evidence="1">
    <location>
        <begin position="258"/>
        <end position="278"/>
    </location>
</feature>
<feature type="region of interest" description="Disordered" evidence="1">
    <location>
        <begin position="467"/>
        <end position="501"/>
    </location>
</feature>
<evidence type="ECO:0000256" key="1">
    <source>
        <dbReference type="SAM" id="MobiDB-lite"/>
    </source>
</evidence>
<dbReference type="EMBL" id="HG992337">
    <property type="protein sequence ID" value="CAE6836520.1"/>
    <property type="molecule type" value="Genomic_DNA"/>
</dbReference>
<reference evidence="2 3" key="1">
    <citation type="submission" date="2021-02" db="EMBL/GenBank/DDBJ databases">
        <authorList>
            <person name="Pothier F. J."/>
        </authorList>
    </citation>
    <scope>NUCLEOTIDE SEQUENCE [LARGE SCALE GENOMIC DNA]</scope>
    <source>
        <strain evidence="2 3">1314c</strain>
    </source>
</reference>
<evidence type="ECO:0000313" key="3">
    <source>
        <dbReference type="Proteomes" id="UP000835242"/>
    </source>
</evidence>
<feature type="region of interest" description="Disordered" evidence="1">
    <location>
        <begin position="290"/>
        <end position="335"/>
    </location>
</feature>
<organism evidence="2 3">
    <name type="scientific">Xanthomonas arboricola</name>
    <dbReference type="NCBI Taxonomy" id="56448"/>
    <lineage>
        <taxon>Bacteria</taxon>
        <taxon>Pseudomonadati</taxon>
        <taxon>Pseudomonadota</taxon>
        <taxon>Gammaproteobacteria</taxon>
        <taxon>Lysobacterales</taxon>
        <taxon>Lysobacteraceae</taxon>
        <taxon>Xanthomonas</taxon>
    </lineage>
</organism>
<evidence type="ECO:0008006" key="4">
    <source>
        <dbReference type="Google" id="ProtNLM"/>
    </source>
</evidence>
<feature type="compositionally biased region" description="Low complexity" evidence="1">
    <location>
        <begin position="20"/>
        <end position="30"/>
    </location>
</feature>
<feature type="compositionally biased region" description="Polar residues" evidence="1">
    <location>
        <begin position="31"/>
        <end position="45"/>
    </location>
</feature>
<dbReference type="RefSeq" id="WP_228600112.1">
    <property type="nucleotide sequence ID" value="NZ_HG992337.1"/>
</dbReference>